<feature type="non-terminal residue" evidence="1">
    <location>
        <position position="1"/>
    </location>
</feature>
<organism evidence="1">
    <name type="scientific">marine sediment metagenome</name>
    <dbReference type="NCBI Taxonomy" id="412755"/>
    <lineage>
        <taxon>unclassified sequences</taxon>
        <taxon>metagenomes</taxon>
        <taxon>ecological metagenomes</taxon>
    </lineage>
</organism>
<evidence type="ECO:0000313" key="1">
    <source>
        <dbReference type="EMBL" id="GAI54252.1"/>
    </source>
</evidence>
<dbReference type="AlphaFoldDB" id="X1PD66"/>
<gene>
    <name evidence="1" type="ORF">S06H3_63133</name>
</gene>
<protein>
    <submittedName>
        <fullName evidence="1">Uncharacterized protein</fullName>
    </submittedName>
</protein>
<comment type="caution">
    <text evidence="1">The sequence shown here is derived from an EMBL/GenBank/DDBJ whole genome shotgun (WGS) entry which is preliminary data.</text>
</comment>
<sequence length="114" mass="13082">TLSDRLIELMIGMEALFGDKEYQRYKIPLRCACMLYPPGKVRKQAFATIKKFYDERSAIIHGGKLELGPNSKGEVDQFEEYTRRSILEFLEVHKDGCPITSGTQLDDLLFFDGE</sequence>
<proteinExistence type="predicted"/>
<accession>X1PD66</accession>
<name>X1PD66_9ZZZZ</name>
<dbReference type="EMBL" id="BARV01041813">
    <property type="protein sequence ID" value="GAI54252.1"/>
    <property type="molecule type" value="Genomic_DNA"/>
</dbReference>
<reference evidence="1" key="1">
    <citation type="journal article" date="2014" name="Front. Microbiol.">
        <title>High frequency of phylogenetically diverse reductive dehalogenase-homologous genes in deep subseafloor sedimentary metagenomes.</title>
        <authorList>
            <person name="Kawai M."/>
            <person name="Futagami T."/>
            <person name="Toyoda A."/>
            <person name="Takaki Y."/>
            <person name="Nishi S."/>
            <person name="Hori S."/>
            <person name="Arai W."/>
            <person name="Tsubouchi T."/>
            <person name="Morono Y."/>
            <person name="Uchiyama I."/>
            <person name="Ito T."/>
            <person name="Fujiyama A."/>
            <person name="Inagaki F."/>
            <person name="Takami H."/>
        </authorList>
    </citation>
    <scope>NUCLEOTIDE SEQUENCE</scope>
    <source>
        <strain evidence="1">Expedition CK06-06</strain>
    </source>
</reference>